<reference evidence="3" key="1">
    <citation type="journal article" date="2022" name="Front. Microbiol.">
        <title>Mirubactin C rescues the lethal effect of cell wall biosynthesis mutations in Bacillus subtilis.</title>
        <authorList>
            <person name="Kepplinger B."/>
            <person name="Wen X."/>
            <person name="Tyler A.R."/>
            <person name="Kim B.Y."/>
            <person name="Brown J."/>
            <person name="Banks P."/>
            <person name="Dashti Y."/>
            <person name="Mackenzie E.S."/>
            <person name="Wills C."/>
            <person name="Kawai Y."/>
            <person name="Waldron K.J."/>
            <person name="Allenby N.E.E."/>
            <person name="Wu L.J."/>
            <person name="Hall M.J."/>
            <person name="Errington J."/>
        </authorList>
    </citation>
    <scope>NUCLEOTIDE SEQUENCE</scope>
    <source>
        <strain evidence="3">MDA8-470</strain>
    </source>
</reference>
<dbReference type="PROSITE" id="PS00061">
    <property type="entry name" value="ADH_SHORT"/>
    <property type="match status" value="1"/>
</dbReference>
<gene>
    <name evidence="3" type="ORF">NEH16_06950</name>
</gene>
<evidence type="ECO:0000259" key="2">
    <source>
        <dbReference type="SMART" id="SM00822"/>
    </source>
</evidence>
<dbReference type="PRINTS" id="PR00080">
    <property type="entry name" value="SDRFAMILY"/>
</dbReference>
<evidence type="ECO:0000313" key="3">
    <source>
        <dbReference type="EMBL" id="UZK53927.1"/>
    </source>
</evidence>
<feature type="domain" description="Ketoreductase" evidence="2">
    <location>
        <begin position="8"/>
        <end position="184"/>
    </location>
</feature>
<proteinExistence type="inferred from homology"/>
<sequence length="245" mass="25345">MSTPTTERVVVVTGGTRGIGLEIGRLLLQEGYGVIAVARNPTDEYEELRSLHGSRAEFMAADLGSPEGVDAVARRIRSCTGLYGMVNNAAVALSGLHVGLPRAGMESMLAVNLLAPMVLSQAAVKAMMRARTGRIVTVSSICAQRPYRGLGVYSATKAALEGFTRVLAAEAGPWGITANCVSPGFIDTAMSEGLDEVARGRIRRRAMLAHETSAGDAAAAVSFLLSSAAGAITAEVLRVDAGAAA</sequence>
<dbReference type="InterPro" id="IPR036291">
    <property type="entry name" value="NAD(P)-bd_dom_sf"/>
</dbReference>
<protein>
    <submittedName>
        <fullName evidence="3">SDR family oxidoreductase</fullName>
    </submittedName>
</protein>
<dbReference type="SMART" id="SM00822">
    <property type="entry name" value="PKS_KR"/>
    <property type="match status" value="1"/>
</dbReference>
<dbReference type="PRINTS" id="PR00081">
    <property type="entry name" value="GDHRDH"/>
</dbReference>
<dbReference type="SUPFAM" id="SSF51735">
    <property type="entry name" value="NAD(P)-binding Rossmann-fold domains"/>
    <property type="match status" value="1"/>
</dbReference>
<dbReference type="InterPro" id="IPR050259">
    <property type="entry name" value="SDR"/>
</dbReference>
<organism evidence="3 4">
    <name type="scientific">Streptomyces drozdowiczii</name>
    <dbReference type="NCBI Taxonomy" id="202862"/>
    <lineage>
        <taxon>Bacteria</taxon>
        <taxon>Bacillati</taxon>
        <taxon>Actinomycetota</taxon>
        <taxon>Actinomycetes</taxon>
        <taxon>Kitasatosporales</taxon>
        <taxon>Streptomycetaceae</taxon>
        <taxon>Streptomyces</taxon>
    </lineage>
</organism>
<dbReference type="Gene3D" id="3.40.50.720">
    <property type="entry name" value="NAD(P)-binding Rossmann-like Domain"/>
    <property type="match status" value="1"/>
</dbReference>
<comment type="similarity">
    <text evidence="1">Belongs to the short-chain dehydrogenases/reductases (SDR) family.</text>
</comment>
<dbReference type="Pfam" id="PF13561">
    <property type="entry name" value="adh_short_C2"/>
    <property type="match status" value="1"/>
</dbReference>
<dbReference type="EMBL" id="CP098740">
    <property type="protein sequence ID" value="UZK53927.1"/>
    <property type="molecule type" value="Genomic_DNA"/>
</dbReference>
<dbReference type="PANTHER" id="PTHR42879:SF2">
    <property type="entry name" value="3-OXOACYL-[ACYL-CARRIER-PROTEIN] REDUCTASE FABG"/>
    <property type="match status" value="1"/>
</dbReference>
<dbReference type="CDD" id="cd05233">
    <property type="entry name" value="SDR_c"/>
    <property type="match status" value="1"/>
</dbReference>
<dbReference type="Proteomes" id="UP001164963">
    <property type="component" value="Chromosome"/>
</dbReference>
<dbReference type="RefSeq" id="WP_265540159.1">
    <property type="nucleotide sequence ID" value="NZ_CP098740.1"/>
</dbReference>
<keyword evidence="4" id="KW-1185">Reference proteome</keyword>
<evidence type="ECO:0000313" key="4">
    <source>
        <dbReference type="Proteomes" id="UP001164963"/>
    </source>
</evidence>
<evidence type="ECO:0000256" key="1">
    <source>
        <dbReference type="ARBA" id="ARBA00006484"/>
    </source>
</evidence>
<accession>A0ABY6PP08</accession>
<dbReference type="InterPro" id="IPR057326">
    <property type="entry name" value="KR_dom"/>
</dbReference>
<dbReference type="InterPro" id="IPR020904">
    <property type="entry name" value="Sc_DH/Rdtase_CS"/>
</dbReference>
<dbReference type="PANTHER" id="PTHR42879">
    <property type="entry name" value="3-OXOACYL-(ACYL-CARRIER-PROTEIN) REDUCTASE"/>
    <property type="match status" value="1"/>
</dbReference>
<name>A0ABY6PP08_9ACTN</name>
<dbReference type="InterPro" id="IPR002347">
    <property type="entry name" value="SDR_fam"/>
</dbReference>